<dbReference type="Pfam" id="PF13490">
    <property type="entry name" value="zf-HC2"/>
    <property type="match status" value="1"/>
</dbReference>
<keyword evidence="4" id="KW-1133">Transmembrane helix</keyword>
<keyword evidence="7" id="KW-1185">Reference proteome</keyword>
<feature type="region of interest" description="Disordered" evidence="3">
    <location>
        <begin position="70"/>
        <end position="94"/>
    </location>
</feature>
<feature type="compositionally biased region" description="Low complexity" evidence="3">
    <location>
        <begin position="72"/>
        <end position="85"/>
    </location>
</feature>
<feature type="domain" description="Putative zinc-finger" evidence="5">
    <location>
        <begin position="10"/>
        <end position="37"/>
    </location>
</feature>
<feature type="transmembrane region" description="Helical" evidence="4">
    <location>
        <begin position="113"/>
        <end position="136"/>
    </location>
</feature>
<keyword evidence="4" id="KW-0472">Membrane</keyword>
<keyword evidence="1" id="KW-0805">Transcription regulation</keyword>
<proteinExistence type="predicted"/>
<evidence type="ECO:0000313" key="7">
    <source>
        <dbReference type="Proteomes" id="UP001596380"/>
    </source>
</evidence>
<evidence type="ECO:0000256" key="2">
    <source>
        <dbReference type="ARBA" id="ARBA00023163"/>
    </source>
</evidence>
<evidence type="ECO:0000256" key="4">
    <source>
        <dbReference type="SAM" id="Phobius"/>
    </source>
</evidence>
<dbReference type="EMBL" id="JBHSXS010000001">
    <property type="protein sequence ID" value="MFC6878566.1"/>
    <property type="molecule type" value="Genomic_DNA"/>
</dbReference>
<dbReference type="Proteomes" id="UP001596380">
    <property type="component" value="Unassembled WGS sequence"/>
</dbReference>
<keyword evidence="2" id="KW-0804">Transcription</keyword>
<gene>
    <name evidence="6" type="ORF">ACFQKB_02180</name>
</gene>
<evidence type="ECO:0000313" key="6">
    <source>
        <dbReference type="EMBL" id="MFC6878566.1"/>
    </source>
</evidence>
<evidence type="ECO:0000259" key="5">
    <source>
        <dbReference type="Pfam" id="PF13490"/>
    </source>
</evidence>
<comment type="caution">
    <text evidence="6">The sequence shown here is derived from an EMBL/GenBank/DDBJ whole genome shotgun (WGS) entry which is preliminary data.</text>
</comment>
<dbReference type="Gene3D" id="1.10.10.1320">
    <property type="entry name" value="Anti-sigma factor, zinc-finger domain"/>
    <property type="match status" value="1"/>
</dbReference>
<organism evidence="6 7">
    <name type="scientific">Actinomadura yumaensis</name>
    <dbReference type="NCBI Taxonomy" id="111807"/>
    <lineage>
        <taxon>Bacteria</taxon>
        <taxon>Bacillati</taxon>
        <taxon>Actinomycetota</taxon>
        <taxon>Actinomycetes</taxon>
        <taxon>Streptosporangiales</taxon>
        <taxon>Thermomonosporaceae</taxon>
        <taxon>Actinomadura</taxon>
    </lineage>
</organism>
<accession>A0ABW2CA12</accession>
<dbReference type="InterPro" id="IPR041916">
    <property type="entry name" value="Anti_sigma_zinc_sf"/>
</dbReference>
<reference evidence="7" key="1">
    <citation type="journal article" date="2019" name="Int. J. Syst. Evol. Microbiol.">
        <title>The Global Catalogue of Microorganisms (GCM) 10K type strain sequencing project: providing services to taxonomists for standard genome sequencing and annotation.</title>
        <authorList>
            <consortium name="The Broad Institute Genomics Platform"/>
            <consortium name="The Broad Institute Genome Sequencing Center for Infectious Disease"/>
            <person name="Wu L."/>
            <person name="Ma J."/>
        </authorList>
    </citation>
    <scope>NUCLEOTIDE SEQUENCE [LARGE SCALE GENOMIC DNA]</scope>
    <source>
        <strain evidence="7">JCM 3369</strain>
    </source>
</reference>
<feature type="compositionally biased region" description="Low complexity" evidence="3">
    <location>
        <begin position="153"/>
        <end position="163"/>
    </location>
</feature>
<sequence length="277" mass="28599">MTSRVEHTDVGAYALGLLEEDDHRAFEEHLRDCDECAAELNEMTGLAEALSGVAQYTDAGAEELVADEREATGGAEAAPPRAAEPAGGGDEPPAQVIDLLRRRRTAERRFRRGTYVIGAAAAAALFATGVTVGTSIGNDGTASVPDGGHSAHGGPPQGSAQGPAQSLVVWGERYEAKDAKTGASGAVGLESKGWGTHVGLELRNVKGPLRCHLEAVSRDGERSVVTGWQVPAKGYGVPGAPQPLVTHGGTGIRRPEIARFEVRIDGGGGGTLLTIPV</sequence>
<keyword evidence="4" id="KW-0812">Transmembrane</keyword>
<evidence type="ECO:0000256" key="1">
    <source>
        <dbReference type="ARBA" id="ARBA00023015"/>
    </source>
</evidence>
<protein>
    <submittedName>
        <fullName evidence="6">Anti-sigma factor family protein</fullName>
    </submittedName>
</protein>
<dbReference type="RefSeq" id="WP_160819858.1">
    <property type="nucleotide sequence ID" value="NZ_JBHSXE010000001.1"/>
</dbReference>
<name>A0ABW2CA12_9ACTN</name>
<dbReference type="InterPro" id="IPR027383">
    <property type="entry name" value="Znf_put"/>
</dbReference>
<evidence type="ECO:0000256" key="3">
    <source>
        <dbReference type="SAM" id="MobiDB-lite"/>
    </source>
</evidence>
<feature type="region of interest" description="Disordered" evidence="3">
    <location>
        <begin position="140"/>
        <end position="163"/>
    </location>
</feature>